<gene>
    <name evidence="2" type="ORF">GCM10007028_15190</name>
</gene>
<dbReference type="Pfam" id="PF13557">
    <property type="entry name" value="Phenol_MetA_deg"/>
    <property type="match status" value="1"/>
</dbReference>
<keyword evidence="1" id="KW-0732">Signal</keyword>
<comment type="caution">
    <text evidence="2">The sequence shown here is derived from an EMBL/GenBank/DDBJ whole genome shotgun (WGS) entry which is preliminary data.</text>
</comment>
<name>A0A918V802_9FLAO</name>
<evidence type="ECO:0000313" key="3">
    <source>
        <dbReference type="Proteomes" id="UP000636004"/>
    </source>
</evidence>
<evidence type="ECO:0008006" key="4">
    <source>
        <dbReference type="Google" id="ProtNLM"/>
    </source>
</evidence>
<dbReference type="RefSeq" id="WP_189360187.1">
    <property type="nucleotide sequence ID" value="NZ_BMWZ01000003.1"/>
</dbReference>
<accession>A0A918V802</accession>
<dbReference type="AlphaFoldDB" id="A0A918V802"/>
<dbReference type="InterPro" id="IPR025737">
    <property type="entry name" value="FApF"/>
</dbReference>
<proteinExistence type="predicted"/>
<feature type="chain" id="PRO_5038009724" description="Transporter" evidence="1">
    <location>
        <begin position="24"/>
        <end position="315"/>
    </location>
</feature>
<sequence>MFKTRHFLVFTIGLLLISIVAHSQGDGPRSYLLGPKGVIGANPKYLNLNQNLVPAGNIYLTDSDINVNVFPTTLFYNFGLGERFAQVQFMFNPANASGTIVTDQDETFTGLNNSGFSDGFMAFKVGLIGTPALSIKEFAQHTPAYSMFGYLRVWYSGSYDASKLLNLGTNRFTIEFGTPMSFPLSKNSKRPIWIESYPYIQLYTKNTDPSIIVQGNEAIQYPLFGIENHLTHNLTKKFWAGIDLRYAIGGESEIDGQAQDNKINVLGGGLSAGYQILPFLGATSSYGIVLAGDNGLDGNMFRLGLVFVYAKTEKN</sequence>
<feature type="signal peptide" evidence="1">
    <location>
        <begin position="1"/>
        <end position="23"/>
    </location>
</feature>
<protein>
    <recommendedName>
        <fullName evidence="4">Transporter</fullName>
    </recommendedName>
</protein>
<reference evidence="2" key="1">
    <citation type="journal article" date="2014" name="Int. J. Syst. Evol. Microbiol.">
        <title>Complete genome sequence of Corynebacterium casei LMG S-19264T (=DSM 44701T), isolated from a smear-ripened cheese.</title>
        <authorList>
            <consortium name="US DOE Joint Genome Institute (JGI-PGF)"/>
            <person name="Walter F."/>
            <person name="Albersmeier A."/>
            <person name="Kalinowski J."/>
            <person name="Ruckert C."/>
        </authorList>
    </citation>
    <scope>NUCLEOTIDE SEQUENCE</scope>
    <source>
        <strain evidence="2">KCTC 12710</strain>
    </source>
</reference>
<evidence type="ECO:0000256" key="1">
    <source>
        <dbReference type="SAM" id="SignalP"/>
    </source>
</evidence>
<organism evidence="2 3">
    <name type="scientific">Algibacter mikhailovii</name>
    <dbReference type="NCBI Taxonomy" id="425498"/>
    <lineage>
        <taxon>Bacteria</taxon>
        <taxon>Pseudomonadati</taxon>
        <taxon>Bacteroidota</taxon>
        <taxon>Flavobacteriia</taxon>
        <taxon>Flavobacteriales</taxon>
        <taxon>Flavobacteriaceae</taxon>
        <taxon>Algibacter</taxon>
    </lineage>
</organism>
<dbReference type="Proteomes" id="UP000636004">
    <property type="component" value="Unassembled WGS sequence"/>
</dbReference>
<dbReference type="EMBL" id="BMWZ01000003">
    <property type="protein sequence ID" value="GGZ78700.1"/>
    <property type="molecule type" value="Genomic_DNA"/>
</dbReference>
<reference evidence="2" key="2">
    <citation type="submission" date="2020-09" db="EMBL/GenBank/DDBJ databases">
        <authorList>
            <person name="Sun Q."/>
            <person name="Kim S."/>
        </authorList>
    </citation>
    <scope>NUCLEOTIDE SEQUENCE</scope>
    <source>
        <strain evidence="2">KCTC 12710</strain>
    </source>
</reference>
<keyword evidence="3" id="KW-1185">Reference proteome</keyword>
<evidence type="ECO:0000313" key="2">
    <source>
        <dbReference type="EMBL" id="GGZ78700.1"/>
    </source>
</evidence>